<feature type="domain" description="Peptidase S9A N-terminal" evidence="5">
    <location>
        <begin position="21"/>
        <end position="424"/>
    </location>
</feature>
<dbReference type="PRINTS" id="PR00862">
    <property type="entry name" value="PROLIGOPTASE"/>
</dbReference>
<accession>A0ABU7LS80</accession>
<dbReference type="InterPro" id="IPR023302">
    <property type="entry name" value="Pept_S9A_N"/>
</dbReference>
<evidence type="ECO:0000259" key="4">
    <source>
        <dbReference type="Pfam" id="PF00326"/>
    </source>
</evidence>
<dbReference type="SUPFAM" id="SSF50993">
    <property type="entry name" value="Peptidase/esterase 'gauge' domain"/>
    <property type="match status" value="1"/>
</dbReference>
<feature type="domain" description="Peptidase S9 prolyl oligopeptidase catalytic" evidence="4">
    <location>
        <begin position="492"/>
        <end position="694"/>
    </location>
</feature>
<dbReference type="EMBL" id="JAZDRP010000005">
    <property type="protein sequence ID" value="MEE2526759.1"/>
    <property type="molecule type" value="Genomic_DNA"/>
</dbReference>
<reference evidence="6 7" key="1">
    <citation type="submission" date="2024-01" db="EMBL/GenBank/DDBJ databases">
        <title>Hyphobacterium bacterium isolated from marine sediment.</title>
        <authorList>
            <person name="Zhao S."/>
        </authorList>
    </citation>
    <scope>NUCLEOTIDE SEQUENCE [LARGE SCALE GENOMIC DNA]</scope>
    <source>
        <strain evidence="7">HN65</strain>
    </source>
</reference>
<organism evidence="6 7">
    <name type="scientific">Hyphobacterium lacteum</name>
    <dbReference type="NCBI Taxonomy" id="3116575"/>
    <lineage>
        <taxon>Bacteria</taxon>
        <taxon>Pseudomonadati</taxon>
        <taxon>Pseudomonadota</taxon>
        <taxon>Alphaproteobacteria</taxon>
        <taxon>Maricaulales</taxon>
        <taxon>Maricaulaceae</taxon>
        <taxon>Hyphobacterium</taxon>
    </lineage>
</organism>
<dbReference type="Gene3D" id="2.130.10.120">
    <property type="entry name" value="Prolyl oligopeptidase, N-terminal domain"/>
    <property type="match status" value="1"/>
</dbReference>
<sequence length="698" mass="77800">MTDATDMEDGAERNIVEIDPANDPRVWLEEVEGEEALAWVEGQNERTFERLTGDERYQGLYDAALEVYQSNDRIPYGSYQNGYIWNFWRDATNTHGLWRRTSLESYLSDNTEWETVLDLDAVAEAEGVNWVWQGSSCLSPDYRRCIITLSDGGQDASVRREFDLESRTFVEDGFVSPEAKGGISWVDEDTVLFGFATSEENSTTSGYPVSVYRWERGTAWEDATEVLRGDREDVGVWGFRVEDNAGNVYMMASEADTFFETTWWYLPDEGEPVSLPIPARSSISGLYNNQLLFTLEEEWDRGNGDVFPQGALLSFDFGEFARSGEIGDVATVFVPGPRQSIGGIGIANGTVLLQIDDNVTGQLWRYDTRDGGWQGTRIPTPDNLTLGLFGTSPHHNLAFLNAEGFLTPDSLYMVNVPTGSVTQVDSTPAWFDDENLIVEQLETASTDGTMIPYFVVRHRDTVMDGTTPTLLYAYGGFQVSIQPSYSGVRGRLWLERGGAYVVANIRGGGEFGPAWHQAGLMMNRQRIYDDLISVAEQLIEDGLTSPDHLGVYGGSNGGLLTGVMYTQRPDLWGAVVSAVPLLDMLRYHMLLAGASWMGEYGDPNDPDEGGFLRTISPYHNVDANGEYPEIYLYTSTKDDRVHPGHARKMAHLLEALGHPYLYYENTEGGHSSAANLAESARRDALLYTFLSQRLMDSE</sequence>
<evidence type="ECO:0000256" key="2">
    <source>
        <dbReference type="ARBA" id="ARBA00022801"/>
    </source>
</evidence>
<keyword evidence="1" id="KW-0645">Protease</keyword>
<evidence type="ECO:0000313" key="7">
    <source>
        <dbReference type="Proteomes" id="UP001354971"/>
    </source>
</evidence>
<name>A0ABU7LS80_9PROT</name>
<dbReference type="InterPro" id="IPR001375">
    <property type="entry name" value="Peptidase_S9_cat"/>
</dbReference>
<comment type="caution">
    <text evidence="6">The sequence shown here is derived from an EMBL/GenBank/DDBJ whole genome shotgun (WGS) entry which is preliminary data.</text>
</comment>
<protein>
    <submittedName>
        <fullName evidence="6">Prolyl oligopeptidase family serine peptidase</fullName>
    </submittedName>
</protein>
<dbReference type="InterPro" id="IPR029058">
    <property type="entry name" value="AB_hydrolase_fold"/>
</dbReference>
<keyword evidence="7" id="KW-1185">Reference proteome</keyword>
<dbReference type="Proteomes" id="UP001354971">
    <property type="component" value="Unassembled WGS sequence"/>
</dbReference>
<keyword evidence="3" id="KW-0720">Serine protease</keyword>
<dbReference type="Gene3D" id="3.40.50.1820">
    <property type="entry name" value="alpha/beta hydrolase"/>
    <property type="match status" value="1"/>
</dbReference>
<dbReference type="InterPro" id="IPR002470">
    <property type="entry name" value="Peptidase_S9A"/>
</dbReference>
<dbReference type="Pfam" id="PF02897">
    <property type="entry name" value="Peptidase_S9_N"/>
    <property type="match status" value="1"/>
</dbReference>
<evidence type="ECO:0000256" key="1">
    <source>
        <dbReference type="ARBA" id="ARBA00022670"/>
    </source>
</evidence>
<evidence type="ECO:0000256" key="3">
    <source>
        <dbReference type="ARBA" id="ARBA00022825"/>
    </source>
</evidence>
<keyword evidence="2" id="KW-0378">Hydrolase</keyword>
<proteinExistence type="predicted"/>
<dbReference type="InterPro" id="IPR051167">
    <property type="entry name" value="Prolyl_oligopep/macrocyclase"/>
</dbReference>
<gene>
    <name evidence="6" type="ORF">V0U79_10290</name>
</gene>
<evidence type="ECO:0000313" key="6">
    <source>
        <dbReference type="EMBL" id="MEE2526759.1"/>
    </source>
</evidence>
<dbReference type="PANTHER" id="PTHR42881">
    <property type="entry name" value="PROLYL ENDOPEPTIDASE"/>
    <property type="match status" value="1"/>
</dbReference>
<dbReference type="SUPFAM" id="SSF53474">
    <property type="entry name" value="alpha/beta-Hydrolases"/>
    <property type="match status" value="1"/>
</dbReference>
<dbReference type="Pfam" id="PF00326">
    <property type="entry name" value="Peptidase_S9"/>
    <property type="match status" value="1"/>
</dbReference>
<evidence type="ECO:0000259" key="5">
    <source>
        <dbReference type="Pfam" id="PF02897"/>
    </source>
</evidence>
<dbReference type="PANTHER" id="PTHR42881:SF13">
    <property type="entry name" value="PROLYL ENDOPEPTIDASE"/>
    <property type="match status" value="1"/>
</dbReference>